<feature type="transmembrane region" description="Helical" evidence="10">
    <location>
        <begin position="876"/>
        <end position="896"/>
    </location>
</feature>
<name>A0A0E0E968_9ORYZ</name>
<feature type="repeat" description="WD" evidence="8">
    <location>
        <begin position="184"/>
        <end position="226"/>
    </location>
</feature>
<feature type="transmembrane region" description="Helical" evidence="10">
    <location>
        <begin position="1024"/>
        <end position="1049"/>
    </location>
</feature>
<keyword evidence="3" id="KW-1003">Cell membrane</keyword>
<dbReference type="Proteomes" id="UP000008021">
    <property type="component" value="Chromosome 7"/>
</dbReference>
<evidence type="ECO:0000256" key="2">
    <source>
        <dbReference type="ARBA" id="ARBA00022448"/>
    </source>
</evidence>
<dbReference type="InterPro" id="IPR015943">
    <property type="entry name" value="WD40/YVTN_repeat-like_dom_sf"/>
</dbReference>
<dbReference type="PANTHER" id="PTHR47715:SF1">
    <property type="entry name" value="TRYPTOPHAN_TYROSINE PERMEASE"/>
    <property type="match status" value="1"/>
</dbReference>
<keyword evidence="5 10" id="KW-0812">Transmembrane</keyword>
<dbReference type="eggNOG" id="KOG0310">
    <property type="taxonomic scope" value="Eukaryota"/>
</dbReference>
<feature type="compositionally biased region" description="Basic and acidic residues" evidence="9">
    <location>
        <begin position="700"/>
        <end position="714"/>
    </location>
</feature>
<feature type="region of interest" description="Disordered" evidence="9">
    <location>
        <begin position="1"/>
        <end position="26"/>
    </location>
</feature>
<evidence type="ECO:0000256" key="4">
    <source>
        <dbReference type="ARBA" id="ARBA00022519"/>
    </source>
</evidence>
<evidence type="ECO:0000256" key="1">
    <source>
        <dbReference type="ARBA" id="ARBA00004429"/>
    </source>
</evidence>
<keyword evidence="13" id="KW-1185">Reference proteome</keyword>
<feature type="compositionally biased region" description="Low complexity" evidence="9">
    <location>
        <begin position="721"/>
        <end position="731"/>
    </location>
</feature>
<evidence type="ECO:0000256" key="7">
    <source>
        <dbReference type="ARBA" id="ARBA00023136"/>
    </source>
</evidence>
<feature type="transmembrane region" description="Helical" evidence="10">
    <location>
        <begin position="925"/>
        <end position="944"/>
    </location>
</feature>
<dbReference type="STRING" id="40149.A0A0E0E968"/>
<feature type="transmembrane region" description="Helical" evidence="10">
    <location>
        <begin position="953"/>
        <end position="971"/>
    </location>
</feature>
<feature type="region of interest" description="Disordered" evidence="9">
    <location>
        <begin position="346"/>
        <end position="373"/>
    </location>
</feature>
<dbReference type="GO" id="GO:0005730">
    <property type="term" value="C:nucleolus"/>
    <property type="evidence" value="ECO:0007669"/>
    <property type="project" value="InterPro"/>
</dbReference>
<feature type="transmembrane region" description="Helical" evidence="10">
    <location>
        <begin position="901"/>
        <end position="919"/>
    </location>
</feature>
<protein>
    <recommendedName>
        <fullName evidence="11">U3 small nucleolar RNA-associated protein 15 C-terminal domain-containing protein</fullName>
    </recommendedName>
</protein>
<feature type="region of interest" description="Disordered" evidence="9">
    <location>
        <begin position="643"/>
        <end position="764"/>
    </location>
</feature>
<dbReference type="FunFam" id="2.130.10.10:FF:001265">
    <property type="entry name" value="Small nucleolar ribonucleoprotein complex subunit"/>
    <property type="match status" value="1"/>
</dbReference>
<feature type="transmembrane region" description="Helical" evidence="10">
    <location>
        <begin position="1069"/>
        <end position="1091"/>
    </location>
</feature>
<accession>A0A0E0E968</accession>
<feature type="transmembrane region" description="Helical" evidence="10">
    <location>
        <begin position="809"/>
        <end position="828"/>
    </location>
</feature>
<reference evidence="12" key="2">
    <citation type="submission" date="2018-05" db="EMBL/GenBank/DDBJ databases">
        <title>OmerRS3 (Oryza meridionalis Reference Sequence Version 3).</title>
        <authorList>
            <person name="Zhang J."/>
            <person name="Kudrna D."/>
            <person name="Lee S."/>
            <person name="Talag J."/>
            <person name="Welchert J."/>
            <person name="Wing R.A."/>
        </authorList>
    </citation>
    <scope>NUCLEOTIDE SEQUENCE [LARGE SCALE GENOMIC DNA]</scope>
    <source>
        <strain evidence="12">cv. OR44</strain>
    </source>
</reference>
<dbReference type="InterPro" id="IPR001680">
    <property type="entry name" value="WD40_rpt"/>
</dbReference>
<keyword evidence="7 10" id="KW-0472">Membrane</keyword>
<feature type="compositionally biased region" description="Basic residues" evidence="9">
    <location>
        <begin position="662"/>
        <end position="678"/>
    </location>
</feature>
<evidence type="ECO:0000313" key="12">
    <source>
        <dbReference type="EnsemblPlants" id="OMERI07G06200.1"/>
    </source>
</evidence>
<dbReference type="PROSITE" id="PS50082">
    <property type="entry name" value="WD_REPEATS_2"/>
    <property type="match status" value="1"/>
</dbReference>
<keyword evidence="4" id="KW-0997">Cell inner membrane</keyword>
<evidence type="ECO:0000256" key="3">
    <source>
        <dbReference type="ARBA" id="ARBA00022475"/>
    </source>
</evidence>
<feature type="compositionally biased region" description="Basic residues" evidence="9">
    <location>
        <begin position="690"/>
        <end position="699"/>
    </location>
</feature>
<dbReference type="HOGENOM" id="CLU_265768_0_0_1"/>
<feature type="domain" description="U3 small nucleolar RNA-associated protein 15 C-terminal" evidence="11">
    <location>
        <begin position="392"/>
        <end position="533"/>
    </location>
</feature>
<evidence type="ECO:0000256" key="5">
    <source>
        <dbReference type="ARBA" id="ARBA00022692"/>
    </source>
</evidence>
<dbReference type="GO" id="GO:0003333">
    <property type="term" value="P:amino acid transmembrane transport"/>
    <property type="evidence" value="ECO:0007669"/>
    <property type="project" value="InterPro"/>
</dbReference>
<dbReference type="Gene3D" id="2.130.10.10">
    <property type="entry name" value="YVTN repeat-like/Quinoprotein amine dehydrogenase"/>
    <property type="match status" value="2"/>
</dbReference>
<dbReference type="InterPro" id="IPR018227">
    <property type="entry name" value="Amino_acid_transport_2"/>
</dbReference>
<dbReference type="GO" id="GO:0006364">
    <property type="term" value="P:rRNA processing"/>
    <property type="evidence" value="ECO:0007669"/>
    <property type="project" value="InterPro"/>
</dbReference>
<dbReference type="InterPro" id="IPR036322">
    <property type="entry name" value="WD40_repeat_dom_sf"/>
</dbReference>
<feature type="transmembrane region" description="Helical" evidence="10">
    <location>
        <begin position="1130"/>
        <end position="1150"/>
    </location>
</feature>
<feature type="transmembrane region" description="Helical" evidence="10">
    <location>
        <begin position="991"/>
        <end position="1012"/>
    </location>
</feature>
<evidence type="ECO:0000256" key="8">
    <source>
        <dbReference type="PROSITE-ProRule" id="PRU00221"/>
    </source>
</evidence>
<evidence type="ECO:0000256" key="10">
    <source>
        <dbReference type="SAM" id="Phobius"/>
    </source>
</evidence>
<proteinExistence type="predicted"/>
<dbReference type="PANTHER" id="PTHR47715">
    <property type="entry name" value="TRYPTOPHAN/TYROSINE PERMEASE"/>
    <property type="match status" value="1"/>
</dbReference>
<dbReference type="Pfam" id="PF00400">
    <property type="entry name" value="WD40"/>
    <property type="match status" value="2"/>
</dbReference>
<dbReference type="SUPFAM" id="SSF50978">
    <property type="entry name" value="WD40 repeat-like"/>
    <property type="match status" value="1"/>
</dbReference>
<keyword evidence="6 10" id="KW-1133">Transmembrane helix</keyword>
<dbReference type="EnsemblPlants" id="OMERI07G06200.1">
    <property type="protein sequence ID" value="OMERI07G06200.1"/>
    <property type="gene ID" value="OMERI07G06200"/>
</dbReference>
<dbReference type="Pfam" id="PF09384">
    <property type="entry name" value="UTP15_C"/>
    <property type="match status" value="1"/>
</dbReference>
<evidence type="ECO:0000313" key="13">
    <source>
        <dbReference type="Proteomes" id="UP000008021"/>
    </source>
</evidence>
<dbReference type="GO" id="GO:0005886">
    <property type="term" value="C:plasma membrane"/>
    <property type="evidence" value="ECO:0007669"/>
    <property type="project" value="UniProtKB-SubCell"/>
</dbReference>
<keyword evidence="8" id="KW-0853">WD repeat</keyword>
<dbReference type="Gramene" id="OMERI07G06200.1">
    <property type="protein sequence ID" value="OMERI07G06200.1"/>
    <property type="gene ID" value="OMERI07G06200"/>
</dbReference>
<dbReference type="SMART" id="SM00320">
    <property type="entry name" value="WD40"/>
    <property type="match status" value="6"/>
</dbReference>
<feature type="transmembrane region" description="Helical" evidence="10">
    <location>
        <begin position="1156"/>
        <end position="1176"/>
    </location>
</feature>
<organism evidence="12">
    <name type="scientific">Oryza meridionalis</name>
    <dbReference type="NCBI Taxonomy" id="40149"/>
    <lineage>
        <taxon>Eukaryota</taxon>
        <taxon>Viridiplantae</taxon>
        <taxon>Streptophyta</taxon>
        <taxon>Embryophyta</taxon>
        <taxon>Tracheophyta</taxon>
        <taxon>Spermatophyta</taxon>
        <taxon>Magnoliopsida</taxon>
        <taxon>Liliopsida</taxon>
        <taxon>Poales</taxon>
        <taxon>Poaceae</taxon>
        <taxon>BOP clade</taxon>
        <taxon>Oryzoideae</taxon>
        <taxon>Oryzeae</taxon>
        <taxon>Oryzinae</taxon>
        <taxon>Oryza</taxon>
    </lineage>
</organism>
<keyword evidence="2" id="KW-0813">Transport</keyword>
<reference evidence="12" key="1">
    <citation type="submission" date="2015-04" db="UniProtKB">
        <authorList>
            <consortium name="EnsemblPlants"/>
        </authorList>
    </citation>
    <scope>IDENTIFICATION</scope>
</reference>
<dbReference type="AlphaFoldDB" id="A0A0E0E968"/>
<evidence type="ECO:0000259" key="11">
    <source>
        <dbReference type="Pfam" id="PF09384"/>
    </source>
</evidence>
<evidence type="ECO:0000256" key="9">
    <source>
        <dbReference type="SAM" id="MobiDB-lite"/>
    </source>
</evidence>
<feature type="transmembrane region" description="Helical" evidence="10">
    <location>
        <begin position="840"/>
        <end position="864"/>
    </location>
</feature>
<dbReference type="Pfam" id="PF03222">
    <property type="entry name" value="Trp_Tyr_perm"/>
    <property type="match status" value="1"/>
</dbReference>
<sequence>MAADTSKPFFPAAPNPALLPSGRKPSRLSPEASYWRSFRASELTSANEFNVTHLAFSPSRSSAAAPTLAASWSTSVLLFSGDPLSPLPRIPASQDVAFSPSFRSDGSLLAVGDKKGVVRVFRADKKSSSSSSGPLRTLAAHSAETRVVRYPVAGGDKVHLFTAGDDALLAYWDVPSETPVFTAPAAHRDYIRAGAASPADHNIFATGSYDRIVKLWDARMGKTSTLSFSHGELVESVLFLPSGGLLATAGGNVVRIWDVIGGGRLLHSVESHVKTVMALALAKMTNTGETRLLSAGSDGYVKSFDYGELKLTHSMRYPKELLSLACSPCGTVLVAGSSKGTIYMGRRKKKSTGEDEEEGKGVGGELDWAPPKPEKRRLAPSNYRYFLRGQNAKAKEGDLVIEKPKKVKVAEHDKLLRKFRHKDALVSALARNNPRSIVAVMEELVSRRKLVRCIENLDTEELGLLLLFLHRNATLPRYARFLMGVANKVLEMRADDIRSDENLRGCVRNLKRMAAEEIQIQHTLQGIQGMISPMLALAMRHATYMMMAFIVRTAGIHPQPFNSNIPSHVGLSRAQMRNADPNGARGRAYQGAKTVAALAAPIRCLSPEINSWRVKMLMASTCSTIFADDVTSSSATAILSSLSSQSPGAVRMVTATPEEHGRRKRGSRGGWRWRKRGGRRPEEGRGLAVGRRRGRRGWRSKGERRPPEEREERRRLHLNLARPSSPATCPSPRRRRRLRLPEPRTRHPPALASKNPAPPQPLPLPLSWLSPRRQWRWRSGYGDAAAATEEPPLPLAEDGVSGGGEKNSFWAAVSLIVGTAVGPGMLGLPSATIRSGPVPSTAAIVLSWVYVVSSIVLVAELSFAAMEDGGVDEVSFTGLASSTLGASLGAVVAVVYAALSFSLLVACVAGIGSLVSQLFPAVDPALANAIFPCFAGTLIAFFPFKAVDGANRALCGLMLASITALVVTGVSVGRSSMLRSLGYACWRPATILPAIPVTVLTLGFHVITPFICKIVGDSVYDARRAILIGGAVPLAMVLSWNAVILGLASSSGGAGFDDPIKLLLSVNPAALPAVRGFAFAALATSLIGYAVSFPKQLADTVELIGQRFSPKRGIGQLSESTGGRGRNGAILTWIVLIIPIVIASFFSAAFSKALDFAGVYANCFLFGILPPVMAWIHRSQKRKGSSGSCEDILPGGNVALLILFSIAVTSGRQRWLHISGPNPSGRQDTMYYVVPIPRKSEDSALFTCKTF</sequence>
<dbReference type="InterPro" id="IPR018983">
    <property type="entry name" value="U3_snoRNA-assocProt_15_C"/>
</dbReference>
<evidence type="ECO:0000256" key="6">
    <source>
        <dbReference type="ARBA" id="ARBA00022989"/>
    </source>
</evidence>
<feature type="compositionally biased region" description="Low complexity" evidence="9">
    <location>
        <begin position="8"/>
        <end position="20"/>
    </location>
</feature>
<comment type="subcellular location">
    <subcellularLocation>
        <location evidence="1">Cell inner membrane</location>
        <topology evidence="1">Multi-pass membrane protein</topology>
    </subcellularLocation>
</comment>